<organism evidence="3 5">
    <name type="scientific">Adineta steineri</name>
    <dbReference type="NCBI Taxonomy" id="433720"/>
    <lineage>
        <taxon>Eukaryota</taxon>
        <taxon>Metazoa</taxon>
        <taxon>Spiralia</taxon>
        <taxon>Gnathifera</taxon>
        <taxon>Rotifera</taxon>
        <taxon>Eurotatoria</taxon>
        <taxon>Bdelloidea</taxon>
        <taxon>Adinetida</taxon>
        <taxon>Adinetidae</taxon>
        <taxon>Adineta</taxon>
    </lineage>
</organism>
<feature type="region of interest" description="Disordered" evidence="1">
    <location>
        <begin position="19"/>
        <end position="43"/>
    </location>
</feature>
<dbReference type="AlphaFoldDB" id="A0A814BKC4"/>
<dbReference type="OrthoDB" id="8249736at2759"/>
<keyword evidence="2" id="KW-1133">Transmembrane helix</keyword>
<evidence type="ECO:0000313" key="5">
    <source>
        <dbReference type="Proteomes" id="UP000663891"/>
    </source>
</evidence>
<proteinExistence type="predicted"/>
<feature type="transmembrane region" description="Helical" evidence="2">
    <location>
        <begin position="118"/>
        <end position="136"/>
    </location>
</feature>
<protein>
    <submittedName>
        <fullName evidence="3">Uncharacterized protein</fullName>
    </submittedName>
</protein>
<dbReference type="EMBL" id="CAJNON010000079">
    <property type="protein sequence ID" value="CAF0929048.1"/>
    <property type="molecule type" value="Genomic_DNA"/>
</dbReference>
<accession>A0A814BKC4</accession>
<gene>
    <name evidence="4" type="ORF">OKA104_LOCUS32167</name>
    <name evidence="3" type="ORF">VCS650_LOCUS10817</name>
</gene>
<keyword evidence="2" id="KW-0812">Transmembrane</keyword>
<evidence type="ECO:0000256" key="1">
    <source>
        <dbReference type="SAM" id="MobiDB-lite"/>
    </source>
</evidence>
<sequence>MDFIKHSIDNYKKEKIAKATEDDNGKNESGKDKGVSGGATHTSTSTINMRYTTISSKSGPIFRMSTFRNDEVLVSESIEHLPSIRIIMVIICLLIGIGTLINLIVTYIKYKLIFKQSLFYRIIVPFLLFLNIIFHVSHYAHNIYDPAGYHEPKFLYRKIVFSEMEQTFLFNFPLSILFIIATRKLLLCCTKQQTKSLNMFIVVSLYCLLSMISGGHYIHEPPSSFSLIHNITISGETIVAFLLFIVALCIHRSITNKINKRRYNRLVTDEDISNDPLSINQQRPLKSKMSDNE</sequence>
<feature type="transmembrane region" description="Helical" evidence="2">
    <location>
        <begin position="84"/>
        <end position="106"/>
    </location>
</feature>
<dbReference type="EMBL" id="CAJOAY010003807">
    <property type="protein sequence ID" value="CAF4040821.1"/>
    <property type="molecule type" value="Genomic_DNA"/>
</dbReference>
<reference evidence="3" key="1">
    <citation type="submission" date="2021-02" db="EMBL/GenBank/DDBJ databases">
        <authorList>
            <person name="Nowell W R."/>
        </authorList>
    </citation>
    <scope>NUCLEOTIDE SEQUENCE</scope>
</reference>
<dbReference type="Proteomes" id="UP000663891">
    <property type="component" value="Unassembled WGS sequence"/>
</dbReference>
<dbReference type="Proteomes" id="UP000663881">
    <property type="component" value="Unassembled WGS sequence"/>
</dbReference>
<feature type="transmembrane region" description="Helical" evidence="2">
    <location>
        <begin position="168"/>
        <end position="187"/>
    </location>
</feature>
<keyword evidence="2" id="KW-0472">Membrane</keyword>
<feature type="compositionally biased region" description="Basic and acidic residues" evidence="1">
    <location>
        <begin position="19"/>
        <end position="34"/>
    </location>
</feature>
<feature type="transmembrane region" description="Helical" evidence="2">
    <location>
        <begin position="199"/>
        <end position="218"/>
    </location>
</feature>
<name>A0A814BKC4_9BILA</name>
<evidence type="ECO:0000313" key="3">
    <source>
        <dbReference type="EMBL" id="CAF0929048.1"/>
    </source>
</evidence>
<comment type="caution">
    <text evidence="3">The sequence shown here is derived from an EMBL/GenBank/DDBJ whole genome shotgun (WGS) entry which is preliminary data.</text>
</comment>
<evidence type="ECO:0000313" key="4">
    <source>
        <dbReference type="EMBL" id="CAF4040821.1"/>
    </source>
</evidence>
<feature type="transmembrane region" description="Helical" evidence="2">
    <location>
        <begin position="238"/>
        <end position="255"/>
    </location>
</feature>
<evidence type="ECO:0000256" key="2">
    <source>
        <dbReference type="SAM" id="Phobius"/>
    </source>
</evidence>